<dbReference type="EMBL" id="WMJZ01000003">
    <property type="protein sequence ID" value="MTH45224.1"/>
    <property type="molecule type" value="Genomic_DNA"/>
</dbReference>
<sequence length="144" mass="16551">MKRMLSIISALWEVVRPVCLLLAAATYLLCVLLILSVIFIITLPFTFYQVTKERAQREPEKRTMPPLGTLDANDFLGLSEGDIQQKFGIQSQQSGMLDHGQSLAQWLSEDGTIECWFQSEICYDCTFLQNGREIARAHRPRKRW</sequence>
<dbReference type="Proteomes" id="UP000477739">
    <property type="component" value="Unassembled WGS sequence"/>
</dbReference>
<proteinExistence type="predicted"/>
<dbReference type="AlphaFoldDB" id="A0A6L6IH04"/>
<feature type="transmembrane region" description="Helical" evidence="1">
    <location>
        <begin position="27"/>
        <end position="48"/>
    </location>
</feature>
<evidence type="ECO:0000256" key="1">
    <source>
        <dbReference type="SAM" id="Phobius"/>
    </source>
</evidence>
<keyword evidence="1" id="KW-0472">Membrane</keyword>
<comment type="caution">
    <text evidence="2">The sequence shown here is derived from an EMBL/GenBank/DDBJ whole genome shotgun (WGS) entry which is preliminary data.</text>
</comment>
<organism evidence="2 3">
    <name type="scientific">Intestinirhabdus alba</name>
    <dbReference type="NCBI Taxonomy" id="2899544"/>
    <lineage>
        <taxon>Bacteria</taxon>
        <taxon>Pseudomonadati</taxon>
        <taxon>Pseudomonadota</taxon>
        <taxon>Gammaproteobacteria</taxon>
        <taxon>Enterobacterales</taxon>
        <taxon>Enterobacteriaceae</taxon>
        <taxon>Intestinirhabdus</taxon>
    </lineage>
</organism>
<evidence type="ECO:0000313" key="2">
    <source>
        <dbReference type="EMBL" id="MTH45224.1"/>
    </source>
</evidence>
<reference evidence="2 3" key="1">
    <citation type="submission" date="2019-11" db="EMBL/GenBank/DDBJ databases">
        <title>Escherichia alba sp. nov. isolated from the gut of plastic-eating superworms Zophobas atratus.</title>
        <authorList>
            <person name="Yang Y."/>
        </authorList>
    </citation>
    <scope>NUCLEOTIDE SEQUENCE [LARGE SCALE GENOMIC DNA]</scope>
    <source>
        <strain evidence="3">BIT-B35</strain>
    </source>
</reference>
<dbReference type="RefSeq" id="WP_155106912.1">
    <property type="nucleotide sequence ID" value="NZ_WMJZ01000003.1"/>
</dbReference>
<dbReference type="OrthoDB" id="9993128at2"/>
<keyword evidence="3" id="KW-1185">Reference proteome</keyword>
<protein>
    <submittedName>
        <fullName evidence="2">Uncharacterized protein</fullName>
    </submittedName>
</protein>
<accession>A0A6L6IH04</accession>
<name>A0A6L6IH04_9ENTR</name>
<keyword evidence="1" id="KW-0812">Transmembrane</keyword>
<keyword evidence="1" id="KW-1133">Transmembrane helix</keyword>
<evidence type="ECO:0000313" key="3">
    <source>
        <dbReference type="Proteomes" id="UP000477739"/>
    </source>
</evidence>
<gene>
    <name evidence="2" type="ORF">GJV78_02870</name>
</gene>